<evidence type="ECO:0000313" key="4">
    <source>
        <dbReference type="Proteomes" id="UP000717696"/>
    </source>
</evidence>
<evidence type="ECO:0000256" key="1">
    <source>
        <dbReference type="SAM" id="MobiDB-lite"/>
    </source>
</evidence>
<sequence length="137" mass="14566">MHTASLGSAGNCLLLWLLTAVFRTSSCPTTPPIVLRYPALGSAYSNAPKRRGLLLSKLRPVRNPSHQTRYSFAKKSFSFSSSLDPIGGDSSPADPTVSRLIHAPRSPAGPRCAEYAVAPSATGYIPVVFRADAFTSS</sequence>
<evidence type="ECO:0000313" key="3">
    <source>
        <dbReference type="EMBL" id="KAH7162719.1"/>
    </source>
</evidence>
<feature type="region of interest" description="Disordered" evidence="1">
    <location>
        <begin position="86"/>
        <end position="109"/>
    </location>
</feature>
<evidence type="ECO:0000256" key="2">
    <source>
        <dbReference type="SAM" id="SignalP"/>
    </source>
</evidence>
<accession>A0A9P9FJN9</accession>
<dbReference type="AlphaFoldDB" id="A0A9P9FJN9"/>
<gene>
    <name evidence="3" type="ORF">B0J13DRAFT_17524</name>
</gene>
<dbReference type="EMBL" id="JAGMUU010000001">
    <property type="protein sequence ID" value="KAH7162719.1"/>
    <property type="molecule type" value="Genomic_DNA"/>
</dbReference>
<dbReference type="Proteomes" id="UP000717696">
    <property type="component" value="Unassembled WGS sequence"/>
</dbReference>
<comment type="caution">
    <text evidence="3">The sequence shown here is derived from an EMBL/GenBank/DDBJ whole genome shotgun (WGS) entry which is preliminary data.</text>
</comment>
<feature type="chain" id="PRO_5040304298" description="Secreted protein" evidence="2">
    <location>
        <begin position="27"/>
        <end position="137"/>
    </location>
</feature>
<dbReference type="OrthoDB" id="10579054at2759"/>
<name>A0A9P9FJN9_9HYPO</name>
<evidence type="ECO:0008006" key="5">
    <source>
        <dbReference type="Google" id="ProtNLM"/>
    </source>
</evidence>
<reference evidence="3" key="1">
    <citation type="journal article" date="2021" name="Nat. Commun.">
        <title>Genetic determinants of endophytism in the Arabidopsis root mycobiome.</title>
        <authorList>
            <person name="Mesny F."/>
            <person name="Miyauchi S."/>
            <person name="Thiergart T."/>
            <person name="Pickel B."/>
            <person name="Atanasova L."/>
            <person name="Karlsson M."/>
            <person name="Huettel B."/>
            <person name="Barry K.W."/>
            <person name="Haridas S."/>
            <person name="Chen C."/>
            <person name="Bauer D."/>
            <person name="Andreopoulos W."/>
            <person name="Pangilinan J."/>
            <person name="LaButti K."/>
            <person name="Riley R."/>
            <person name="Lipzen A."/>
            <person name="Clum A."/>
            <person name="Drula E."/>
            <person name="Henrissat B."/>
            <person name="Kohler A."/>
            <person name="Grigoriev I.V."/>
            <person name="Martin F.M."/>
            <person name="Hacquard S."/>
        </authorList>
    </citation>
    <scope>NUCLEOTIDE SEQUENCE</scope>
    <source>
        <strain evidence="3">MPI-CAGE-AT-0021</strain>
    </source>
</reference>
<organism evidence="3 4">
    <name type="scientific">Dactylonectria estremocensis</name>
    <dbReference type="NCBI Taxonomy" id="1079267"/>
    <lineage>
        <taxon>Eukaryota</taxon>
        <taxon>Fungi</taxon>
        <taxon>Dikarya</taxon>
        <taxon>Ascomycota</taxon>
        <taxon>Pezizomycotina</taxon>
        <taxon>Sordariomycetes</taxon>
        <taxon>Hypocreomycetidae</taxon>
        <taxon>Hypocreales</taxon>
        <taxon>Nectriaceae</taxon>
        <taxon>Dactylonectria</taxon>
    </lineage>
</organism>
<proteinExistence type="predicted"/>
<feature type="signal peptide" evidence="2">
    <location>
        <begin position="1"/>
        <end position="26"/>
    </location>
</feature>
<keyword evidence="2" id="KW-0732">Signal</keyword>
<keyword evidence="4" id="KW-1185">Reference proteome</keyword>
<protein>
    <recommendedName>
        <fullName evidence="5">Secreted protein</fullName>
    </recommendedName>
</protein>